<dbReference type="OrthoDB" id="3293184at2"/>
<comment type="caution">
    <text evidence="2">The sequence shown here is derived from an EMBL/GenBank/DDBJ whole genome shotgun (WGS) entry which is preliminary data.</text>
</comment>
<dbReference type="RefSeq" id="WP_123223124.1">
    <property type="nucleotide sequence ID" value="NZ_RJSF01000040.1"/>
</dbReference>
<feature type="domain" description="D-alanyl-D-alanine carboxypeptidase-like core" evidence="1">
    <location>
        <begin position="90"/>
        <end position="190"/>
    </location>
</feature>
<protein>
    <recommendedName>
        <fullName evidence="1">D-alanyl-D-alanine carboxypeptidase-like core domain-containing protein</fullName>
    </recommendedName>
</protein>
<evidence type="ECO:0000259" key="1">
    <source>
        <dbReference type="Pfam" id="PF02557"/>
    </source>
</evidence>
<keyword evidence="3" id="KW-1185">Reference proteome</keyword>
<dbReference type="PANTHER" id="PTHR34385:SF1">
    <property type="entry name" value="PEPTIDOGLYCAN L-ALANYL-D-GLUTAMATE ENDOPEPTIDASE CWLK"/>
    <property type="match status" value="1"/>
</dbReference>
<organism evidence="2 3">
    <name type="scientific">Nocardioides pocheonensis</name>
    <dbReference type="NCBI Taxonomy" id="661485"/>
    <lineage>
        <taxon>Bacteria</taxon>
        <taxon>Bacillati</taxon>
        <taxon>Actinomycetota</taxon>
        <taxon>Actinomycetes</taxon>
        <taxon>Propionibacteriales</taxon>
        <taxon>Nocardioidaceae</taxon>
        <taxon>Nocardioides</taxon>
    </lineage>
</organism>
<dbReference type="InterPro" id="IPR052179">
    <property type="entry name" value="DD-CPase-like"/>
</dbReference>
<dbReference type="PANTHER" id="PTHR34385">
    <property type="entry name" value="D-ALANYL-D-ALANINE CARBOXYPEPTIDASE"/>
    <property type="match status" value="1"/>
</dbReference>
<sequence length="216" mass="22877">MSSITPSRATARRARSAVAVLVVLAAVVLGGLVRGGSVIPSAKTITAVTAAPVVHRLGSPTASRHGRIGVGDGFVPDGTTVFDAVPAVARLDPALLAALRRAGRDAAAEHVALDVNSGWRSAAYQTHLLDEPIRKYGSREEAARWVATPARSAHVSGDAVDLGHDAAAWLAEHGARYGLCRVYANEPWHFELRPDAVHDGCPETYADPTHDPRMYR</sequence>
<dbReference type="Pfam" id="PF02557">
    <property type="entry name" value="VanY"/>
    <property type="match status" value="1"/>
</dbReference>
<dbReference type="CDD" id="cd14846">
    <property type="entry name" value="Peptidase_M15_like"/>
    <property type="match status" value="1"/>
</dbReference>
<proteinExistence type="predicted"/>
<gene>
    <name evidence="2" type="ORF">EFL26_12095</name>
</gene>
<dbReference type="Proteomes" id="UP000279994">
    <property type="component" value="Unassembled WGS sequence"/>
</dbReference>
<reference evidence="2 3" key="1">
    <citation type="submission" date="2018-11" db="EMBL/GenBank/DDBJ databases">
        <authorList>
            <person name="Li F."/>
        </authorList>
    </citation>
    <scope>NUCLEOTIDE SEQUENCE [LARGE SCALE GENOMIC DNA]</scope>
    <source>
        <strain evidence="2 3">Gsoil 818</strain>
    </source>
</reference>
<dbReference type="AlphaFoldDB" id="A0A3N0GMN7"/>
<accession>A0A3N0GMN7</accession>
<evidence type="ECO:0000313" key="2">
    <source>
        <dbReference type="EMBL" id="RNM13717.1"/>
    </source>
</evidence>
<dbReference type="SUPFAM" id="SSF55166">
    <property type="entry name" value="Hedgehog/DD-peptidase"/>
    <property type="match status" value="1"/>
</dbReference>
<dbReference type="GO" id="GO:0008233">
    <property type="term" value="F:peptidase activity"/>
    <property type="evidence" value="ECO:0007669"/>
    <property type="project" value="InterPro"/>
</dbReference>
<dbReference type="Gene3D" id="3.30.1380.10">
    <property type="match status" value="1"/>
</dbReference>
<name>A0A3N0GMN7_9ACTN</name>
<evidence type="ECO:0000313" key="3">
    <source>
        <dbReference type="Proteomes" id="UP000279994"/>
    </source>
</evidence>
<dbReference type="InterPro" id="IPR009045">
    <property type="entry name" value="Zn_M74/Hedgehog-like"/>
</dbReference>
<dbReference type="InterPro" id="IPR003709">
    <property type="entry name" value="VanY-like_core_dom"/>
</dbReference>
<dbReference type="GO" id="GO:0006508">
    <property type="term" value="P:proteolysis"/>
    <property type="evidence" value="ECO:0007669"/>
    <property type="project" value="InterPro"/>
</dbReference>
<dbReference type="EMBL" id="RJSF01000040">
    <property type="protein sequence ID" value="RNM13717.1"/>
    <property type="molecule type" value="Genomic_DNA"/>
</dbReference>